<keyword evidence="7" id="KW-1185">Reference proteome</keyword>
<dbReference type="AlphaFoldDB" id="D6Y0Q0"/>
<reference evidence="6" key="1">
    <citation type="submission" date="2009-10" db="EMBL/GenBank/DDBJ databases">
        <title>Complete sequence of Bacillus selenitireducens MLS10.</title>
        <authorList>
            <consortium name="US DOE Joint Genome Institute"/>
            <person name="Lucas S."/>
            <person name="Copeland A."/>
            <person name="Lapidus A."/>
            <person name="Glavina del Rio T."/>
            <person name="Dalin E."/>
            <person name="Tice H."/>
            <person name="Bruce D."/>
            <person name="Goodwin L."/>
            <person name="Pitluck S."/>
            <person name="Sims D."/>
            <person name="Brettin T."/>
            <person name="Detter J.C."/>
            <person name="Han C."/>
            <person name="Larimer F."/>
            <person name="Land M."/>
            <person name="Hauser L."/>
            <person name="Kyrpides N."/>
            <person name="Ovchinnikova G."/>
            <person name="Stolz J."/>
        </authorList>
    </citation>
    <scope>NUCLEOTIDE SEQUENCE [LARGE SCALE GENOMIC DNA]</scope>
    <source>
        <strain evidence="6">MLS10</strain>
    </source>
</reference>
<sequence length="277" mass="30515">MLRGLYTAGAGMISQQRNQEMLSNNIANVNTPGFKADQGSLRTFPNMLIQAMGTDHQFPGRRSPVIGELSTGVYMQERTPNFRQGDLMETTNSTDIALLQGETPMDEDSGLPGMLAFQIQNDDGDIRYTRNGDFTVDSDGFLTMGTGHYVLDTDGAPIEVGNEDFRVNQNGEIFTDDADEVFLGQIDIMLIPDPGLLVKEGSGFLRYDGDEAIASAIGNDDVLYQLQQGYLERSNVDAGQTMTQMMAALRNFEANQKVLQAYDQSLERAVNDIGRIR</sequence>
<dbReference type="SUPFAM" id="SSF117143">
    <property type="entry name" value="Flagellar hook protein flgE"/>
    <property type="match status" value="1"/>
</dbReference>
<dbReference type="GO" id="GO:0009425">
    <property type="term" value="C:bacterial-type flagellum basal body"/>
    <property type="evidence" value="ECO:0007669"/>
    <property type="project" value="UniProtKB-SubCell"/>
</dbReference>
<name>D6Y0Q0_BACIE</name>
<organism evidence="6 7">
    <name type="scientific">Bacillus selenitireducens (strain ATCC 700615 / DSM 15326 / MLS10)</name>
    <dbReference type="NCBI Taxonomy" id="439292"/>
    <lineage>
        <taxon>Bacteria</taxon>
        <taxon>Bacillati</taxon>
        <taxon>Bacillota</taxon>
        <taxon>Bacilli</taxon>
        <taxon>Bacillales</taxon>
        <taxon>Bacillaceae</taxon>
        <taxon>Salisediminibacterium</taxon>
    </lineage>
</organism>
<comment type="similarity">
    <text evidence="1 2">Belongs to the flagella basal body rod proteins family.</text>
</comment>
<dbReference type="Pfam" id="PF06429">
    <property type="entry name" value="Flg_bbr_C"/>
    <property type="match status" value="1"/>
</dbReference>
<evidence type="ECO:0000256" key="2">
    <source>
        <dbReference type="RuleBase" id="RU362116"/>
    </source>
</evidence>
<feature type="domain" description="Flagellar basal-body/hook protein C-terminal" evidence="4">
    <location>
        <begin position="227"/>
        <end position="271"/>
    </location>
</feature>
<dbReference type="HOGENOM" id="CLU_013687_0_0_9"/>
<dbReference type="InterPro" id="IPR001444">
    <property type="entry name" value="Flag_bb_rod_N"/>
</dbReference>
<dbReference type="InterPro" id="IPR037925">
    <property type="entry name" value="FlgE/F/G-like"/>
</dbReference>
<dbReference type="Proteomes" id="UP000000271">
    <property type="component" value="Chromosome"/>
</dbReference>
<dbReference type="PROSITE" id="PS00588">
    <property type="entry name" value="FLAGELLA_BB_ROD"/>
    <property type="match status" value="1"/>
</dbReference>
<evidence type="ECO:0000313" key="6">
    <source>
        <dbReference type="EMBL" id="ADI00618.1"/>
    </source>
</evidence>
<dbReference type="RefSeq" id="WP_013174022.1">
    <property type="nucleotide sequence ID" value="NC_014219.1"/>
</dbReference>
<gene>
    <name evidence="6" type="ordered locus">Bsel_3136</name>
</gene>
<dbReference type="PANTHER" id="PTHR30435:SF19">
    <property type="entry name" value="FLAGELLAR BASAL-BODY ROD PROTEIN FLGG"/>
    <property type="match status" value="1"/>
</dbReference>
<proteinExistence type="inferred from homology"/>
<dbReference type="KEGG" id="bse:Bsel_3136"/>
<dbReference type="InterPro" id="IPR053967">
    <property type="entry name" value="LlgE_F_G-like_D1"/>
</dbReference>
<dbReference type="InterPro" id="IPR019776">
    <property type="entry name" value="Flagellar_basal_body_rod_CS"/>
</dbReference>
<dbReference type="OrthoDB" id="9800375at2"/>
<dbReference type="NCBIfam" id="TIGR03506">
    <property type="entry name" value="FlgEFG_subfam"/>
    <property type="match status" value="1"/>
</dbReference>
<dbReference type="Pfam" id="PF22692">
    <property type="entry name" value="LlgE_F_G_D1"/>
    <property type="match status" value="1"/>
</dbReference>
<evidence type="ECO:0000313" key="7">
    <source>
        <dbReference type="Proteomes" id="UP000000271"/>
    </source>
</evidence>
<dbReference type="InterPro" id="IPR020013">
    <property type="entry name" value="Flagellar_FlgE/F/G"/>
</dbReference>
<dbReference type="STRING" id="439292.Bsel_3136"/>
<dbReference type="InterPro" id="IPR010930">
    <property type="entry name" value="Flg_bb/hook_C_dom"/>
</dbReference>
<evidence type="ECO:0000259" key="3">
    <source>
        <dbReference type="Pfam" id="PF00460"/>
    </source>
</evidence>
<evidence type="ECO:0000259" key="4">
    <source>
        <dbReference type="Pfam" id="PF06429"/>
    </source>
</evidence>
<comment type="subcellular location">
    <subcellularLocation>
        <location evidence="2">Bacterial flagellum basal body</location>
    </subcellularLocation>
</comment>
<accession>D6Y0Q0</accession>
<evidence type="ECO:0000256" key="1">
    <source>
        <dbReference type="ARBA" id="ARBA00009677"/>
    </source>
</evidence>
<dbReference type="EMBL" id="CP001791">
    <property type="protein sequence ID" value="ADI00618.1"/>
    <property type="molecule type" value="Genomic_DNA"/>
</dbReference>
<dbReference type="eggNOG" id="COG4786">
    <property type="taxonomic scope" value="Bacteria"/>
</dbReference>
<feature type="domain" description="Flagellar basal body rod protein N-terminal" evidence="3">
    <location>
        <begin position="5"/>
        <end position="35"/>
    </location>
</feature>
<protein>
    <submittedName>
        <fullName evidence="6">Fagellar hook-basal body protein</fullName>
    </submittedName>
</protein>
<keyword evidence="2" id="KW-0975">Bacterial flagellum</keyword>
<evidence type="ECO:0000259" key="5">
    <source>
        <dbReference type="Pfam" id="PF22692"/>
    </source>
</evidence>
<feature type="domain" description="Flagellar hook protein FlgE/F/G-like D1" evidence="5">
    <location>
        <begin position="117"/>
        <end position="173"/>
    </location>
</feature>
<dbReference type="GO" id="GO:0071978">
    <property type="term" value="P:bacterial-type flagellum-dependent swarming motility"/>
    <property type="evidence" value="ECO:0007669"/>
    <property type="project" value="TreeGrafter"/>
</dbReference>
<dbReference type="Pfam" id="PF00460">
    <property type="entry name" value="Flg_bb_rod"/>
    <property type="match status" value="1"/>
</dbReference>
<dbReference type="PANTHER" id="PTHR30435">
    <property type="entry name" value="FLAGELLAR PROTEIN"/>
    <property type="match status" value="1"/>
</dbReference>